<sequence length="231" mass="25171">MGRIDLVVPAHLVAGLRIPALAITTGQPDNAWVDVPISGWAFLRRPAQRLPLDPRSARRARRYVQLAPWRLPISLVIFLVLAVVDDRSGHTISDAAMVAVFVPIGVLSRPSLGGQLPPQTPSRDQHGNLRIPNLPITVAQQWMNLNPGVTTTDKPTPRPYARSFYASWSAGLILAAVTLGLALANDGRENFILLWSAVPVLFVAGCAAALKMIPPGYIHLERGNDQDRRQP</sequence>
<evidence type="ECO:0000313" key="2">
    <source>
        <dbReference type="EMBL" id="GIF20897.1"/>
    </source>
</evidence>
<protein>
    <submittedName>
        <fullName evidence="2">Uncharacterized protein</fullName>
    </submittedName>
</protein>
<dbReference type="RefSeq" id="WP_203806991.1">
    <property type="nucleotide sequence ID" value="NZ_BOMY01000023.1"/>
</dbReference>
<keyword evidence="1" id="KW-0812">Transmembrane</keyword>
<name>A0A919NN89_9ACTN</name>
<dbReference type="EMBL" id="BOMY01000023">
    <property type="protein sequence ID" value="GIF20897.1"/>
    <property type="molecule type" value="Genomic_DNA"/>
</dbReference>
<reference evidence="2" key="1">
    <citation type="submission" date="2021-01" db="EMBL/GenBank/DDBJ databases">
        <title>Whole genome shotgun sequence of Actinoplanes tereljensis NBRC 105297.</title>
        <authorList>
            <person name="Komaki H."/>
            <person name="Tamura T."/>
        </authorList>
    </citation>
    <scope>NUCLEOTIDE SEQUENCE</scope>
    <source>
        <strain evidence="2">NBRC 105297</strain>
    </source>
</reference>
<feature type="transmembrane region" description="Helical" evidence="1">
    <location>
        <begin position="190"/>
        <end position="210"/>
    </location>
</feature>
<accession>A0A919NN89</accession>
<keyword evidence="1" id="KW-0472">Membrane</keyword>
<keyword evidence="3" id="KW-1185">Reference proteome</keyword>
<gene>
    <name evidence="2" type="ORF">Ate02nite_36270</name>
</gene>
<proteinExistence type="predicted"/>
<keyword evidence="1" id="KW-1133">Transmembrane helix</keyword>
<comment type="caution">
    <text evidence="2">The sequence shown here is derived from an EMBL/GenBank/DDBJ whole genome shotgun (WGS) entry which is preliminary data.</text>
</comment>
<evidence type="ECO:0000313" key="3">
    <source>
        <dbReference type="Proteomes" id="UP000623608"/>
    </source>
</evidence>
<feature type="transmembrane region" description="Helical" evidence="1">
    <location>
        <begin position="164"/>
        <end position="184"/>
    </location>
</feature>
<organism evidence="2 3">
    <name type="scientific">Paractinoplanes tereljensis</name>
    <dbReference type="NCBI Taxonomy" id="571912"/>
    <lineage>
        <taxon>Bacteria</taxon>
        <taxon>Bacillati</taxon>
        <taxon>Actinomycetota</taxon>
        <taxon>Actinomycetes</taxon>
        <taxon>Micromonosporales</taxon>
        <taxon>Micromonosporaceae</taxon>
        <taxon>Paractinoplanes</taxon>
    </lineage>
</organism>
<dbReference type="AlphaFoldDB" id="A0A919NN89"/>
<dbReference type="Proteomes" id="UP000623608">
    <property type="component" value="Unassembled WGS sequence"/>
</dbReference>
<evidence type="ECO:0000256" key="1">
    <source>
        <dbReference type="SAM" id="Phobius"/>
    </source>
</evidence>
<feature type="transmembrane region" description="Helical" evidence="1">
    <location>
        <begin position="63"/>
        <end position="84"/>
    </location>
</feature>